<dbReference type="InterPro" id="IPR029058">
    <property type="entry name" value="AB_hydrolase_fold"/>
</dbReference>
<dbReference type="SUPFAM" id="SSF53474">
    <property type="entry name" value="alpha/beta-Hydrolases"/>
    <property type="match status" value="1"/>
</dbReference>
<dbReference type="InterPro" id="IPR050300">
    <property type="entry name" value="GDXG_lipolytic_enzyme"/>
</dbReference>
<sequence>MEPYTIDPAHQHENSIKLLGRFDAYRTAYKYVNSQPIHAFFIIPKQLPPGPRPLLVRFHGGGWTEGEAEASLRPFFLELALKHGAVILTPDYRLRPEHELTEGIEDIRSFWKWVEQDAQQVLRKSLPDLELDVANLLVGGESAGGHHAMQTALLSMTTLPIKVLFVQYPVLDMASFLRLEDDPDEPGAEAFASSSAKVPYSVVEDHLAALEPAWIDPMTSLETAGKLPPILLYHSKGDESIPWTHTERWATKLRELRPDVPLYLTFQTGDHVFDKNHTMETPWLKEPLEFVQKYWPAKQDA</sequence>
<dbReference type="PANTHER" id="PTHR48081:SF3">
    <property type="entry name" value="ALPHA_BETA HYDROLASE FOLD-3 DOMAIN-CONTAINING PROTEIN"/>
    <property type="match status" value="1"/>
</dbReference>
<dbReference type="InterPro" id="IPR013094">
    <property type="entry name" value="AB_hydrolase_3"/>
</dbReference>
<dbReference type="Pfam" id="PF07859">
    <property type="entry name" value="Abhydrolase_3"/>
    <property type="match status" value="1"/>
</dbReference>
<dbReference type="AlphaFoldDB" id="A0A4V1XCT4"/>
<dbReference type="Proteomes" id="UP000293360">
    <property type="component" value="Unassembled WGS sequence"/>
</dbReference>
<gene>
    <name evidence="3" type="ORF">DL764_000411</name>
</gene>
<reference evidence="3 4" key="1">
    <citation type="submission" date="2018-06" db="EMBL/GenBank/DDBJ databases">
        <title>Complete Genomes of Monosporascus.</title>
        <authorList>
            <person name="Robinson A.J."/>
            <person name="Natvig D.O."/>
        </authorList>
    </citation>
    <scope>NUCLEOTIDE SEQUENCE [LARGE SCALE GENOMIC DNA]</scope>
    <source>
        <strain evidence="3 4">CBS 110550</strain>
    </source>
</reference>
<comment type="caution">
    <text evidence="3">The sequence shown here is derived from an EMBL/GenBank/DDBJ whole genome shotgun (WGS) entry which is preliminary data.</text>
</comment>
<dbReference type="EMBL" id="QJNU01000011">
    <property type="protein sequence ID" value="RYP10859.1"/>
    <property type="molecule type" value="Genomic_DNA"/>
</dbReference>
<dbReference type="STRING" id="155417.A0A4V1XCT4"/>
<dbReference type="GO" id="GO:0016787">
    <property type="term" value="F:hydrolase activity"/>
    <property type="evidence" value="ECO:0007669"/>
    <property type="project" value="UniProtKB-KW"/>
</dbReference>
<proteinExistence type="predicted"/>
<keyword evidence="1" id="KW-0378">Hydrolase</keyword>
<evidence type="ECO:0000259" key="2">
    <source>
        <dbReference type="Pfam" id="PF07859"/>
    </source>
</evidence>
<name>A0A4V1XCT4_9PEZI</name>
<evidence type="ECO:0000313" key="3">
    <source>
        <dbReference type="EMBL" id="RYP10859.1"/>
    </source>
</evidence>
<evidence type="ECO:0000313" key="4">
    <source>
        <dbReference type="Proteomes" id="UP000293360"/>
    </source>
</evidence>
<feature type="domain" description="Alpha/beta hydrolase fold-3" evidence="2">
    <location>
        <begin position="55"/>
        <end position="261"/>
    </location>
</feature>
<evidence type="ECO:0000256" key="1">
    <source>
        <dbReference type="ARBA" id="ARBA00022801"/>
    </source>
</evidence>
<dbReference type="Gene3D" id="3.40.50.1820">
    <property type="entry name" value="alpha/beta hydrolase"/>
    <property type="match status" value="1"/>
</dbReference>
<dbReference type="OrthoDB" id="19653at2759"/>
<keyword evidence="4" id="KW-1185">Reference proteome</keyword>
<protein>
    <recommendedName>
        <fullName evidence="2">Alpha/beta hydrolase fold-3 domain-containing protein</fullName>
    </recommendedName>
</protein>
<accession>A0A4V1XCT4</accession>
<organism evidence="3 4">
    <name type="scientific">Monosporascus ibericus</name>
    <dbReference type="NCBI Taxonomy" id="155417"/>
    <lineage>
        <taxon>Eukaryota</taxon>
        <taxon>Fungi</taxon>
        <taxon>Dikarya</taxon>
        <taxon>Ascomycota</taxon>
        <taxon>Pezizomycotina</taxon>
        <taxon>Sordariomycetes</taxon>
        <taxon>Xylariomycetidae</taxon>
        <taxon>Xylariales</taxon>
        <taxon>Xylariales incertae sedis</taxon>
        <taxon>Monosporascus</taxon>
    </lineage>
</organism>
<dbReference type="PANTHER" id="PTHR48081">
    <property type="entry name" value="AB HYDROLASE SUPERFAMILY PROTEIN C4A8.06C"/>
    <property type="match status" value="1"/>
</dbReference>